<dbReference type="FunFam" id="3.10.20.90:FF:000155">
    <property type="entry name" value="Ubiquitin-like protein SMT3"/>
    <property type="match status" value="1"/>
</dbReference>
<accession>A0A8H7QUB2</accession>
<dbReference type="CDD" id="cd16116">
    <property type="entry name" value="Ubl_Smt3_like"/>
    <property type="match status" value="1"/>
</dbReference>
<reference evidence="2" key="1">
    <citation type="submission" date="2020-12" db="EMBL/GenBank/DDBJ databases">
        <title>Metabolic potential, ecology and presence of endohyphal bacteria is reflected in genomic diversity of Mucoromycotina.</title>
        <authorList>
            <person name="Muszewska A."/>
            <person name="Okrasinska A."/>
            <person name="Steczkiewicz K."/>
            <person name="Drgas O."/>
            <person name="Orlowska M."/>
            <person name="Perlinska-Lenart U."/>
            <person name="Aleksandrzak-Piekarczyk T."/>
            <person name="Szatraj K."/>
            <person name="Zielenkiewicz U."/>
            <person name="Pilsyk S."/>
            <person name="Malc E."/>
            <person name="Mieczkowski P."/>
            <person name="Kruszewska J.S."/>
            <person name="Biernat P."/>
            <person name="Pawlowska J."/>
        </authorList>
    </citation>
    <scope>NUCLEOTIDE SEQUENCE</scope>
    <source>
        <strain evidence="2">WA0000017839</strain>
    </source>
</reference>
<dbReference type="AlphaFoldDB" id="A0A8H7QUB2"/>
<dbReference type="OrthoDB" id="442921at2759"/>
<dbReference type="PANTHER" id="PTHR10562">
    <property type="entry name" value="SMALL UBIQUITIN-RELATED MODIFIER"/>
    <property type="match status" value="1"/>
</dbReference>
<keyword evidence="3" id="KW-1185">Reference proteome</keyword>
<dbReference type="Proteomes" id="UP000603453">
    <property type="component" value="Unassembled WGS sequence"/>
</dbReference>
<protein>
    <recommendedName>
        <fullName evidence="1">Ubiquitin-like domain-containing protein</fullName>
    </recommendedName>
</protein>
<evidence type="ECO:0000313" key="3">
    <source>
        <dbReference type="Proteomes" id="UP000603453"/>
    </source>
</evidence>
<feature type="domain" description="Ubiquitin-like" evidence="1">
    <location>
        <begin position="18"/>
        <end position="95"/>
    </location>
</feature>
<dbReference type="InterPro" id="IPR022617">
    <property type="entry name" value="Rad60/SUMO-like_dom"/>
</dbReference>
<evidence type="ECO:0000259" key="1">
    <source>
        <dbReference type="PROSITE" id="PS50053"/>
    </source>
</evidence>
<dbReference type="PROSITE" id="PS50053">
    <property type="entry name" value="UBIQUITIN_2"/>
    <property type="match status" value="1"/>
</dbReference>
<sequence length="96" mass="10677">MSDAAEKVEKKEGAGPVEHINLKVVGSDTNEVFFKIKRSTQLRKLMDAYCERQGKQPGSVRFLYDGTRVLPQDTPNELDMDDGDSIDVMVEQIGGC</sequence>
<dbReference type="InterPro" id="IPR029071">
    <property type="entry name" value="Ubiquitin-like_domsf"/>
</dbReference>
<dbReference type="SUPFAM" id="SSF54236">
    <property type="entry name" value="Ubiquitin-like"/>
    <property type="match status" value="1"/>
</dbReference>
<dbReference type="InterPro" id="IPR000626">
    <property type="entry name" value="Ubiquitin-like_dom"/>
</dbReference>
<dbReference type="SMART" id="SM00213">
    <property type="entry name" value="UBQ"/>
    <property type="match status" value="1"/>
</dbReference>
<dbReference type="EMBL" id="JAEPRD010000103">
    <property type="protein sequence ID" value="KAG2198903.1"/>
    <property type="molecule type" value="Genomic_DNA"/>
</dbReference>
<evidence type="ECO:0000313" key="2">
    <source>
        <dbReference type="EMBL" id="KAG2198903.1"/>
    </source>
</evidence>
<name>A0A8H7QUB2_9FUNG</name>
<dbReference type="Pfam" id="PF11976">
    <property type="entry name" value="Rad60-SLD"/>
    <property type="match status" value="1"/>
</dbReference>
<comment type="caution">
    <text evidence="2">The sequence shown here is derived from an EMBL/GenBank/DDBJ whole genome shotgun (WGS) entry which is preliminary data.</text>
</comment>
<dbReference type="Gene3D" id="3.10.20.90">
    <property type="entry name" value="Phosphatidylinositol 3-kinase Catalytic Subunit, Chain A, domain 1"/>
    <property type="match status" value="1"/>
</dbReference>
<gene>
    <name evidence="2" type="ORF">INT47_010308</name>
</gene>
<organism evidence="2 3">
    <name type="scientific">Mucor saturninus</name>
    <dbReference type="NCBI Taxonomy" id="64648"/>
    <lineage>
        <taxon>Eukaryota</taxon>
        <taxon>Fungi</taxon>
        <taxon>Fungi incertae sedis</taxon>
        <taxon>Mucoromycota</taxon>
        <taxon>Mucoromycotina</taxon>
        <taxon>Mucoromycetes</taxon>
        <taxon>Mucorales</taxon>
        <taxon>Mucorineae</taxon>
        <taxon>Mucoraceae</taxon>
        <taxon>Mucor</taxon>
    </lineage>
</organism>
<proteinExistence type="predicted"/>